<accession>A0A0R6AS95</accession>
<evidence type="ECO:0000313" key="2">
    <source>
        <dbReference type="EMBL" id="AJT60775.1"/>
    </source>
</evidence>
<feature type="transmembrane region" description="Helical" evidence="1">
    <location>
        <begin position="6"/>
        <end position="24"/>
    </location>
</feature>
<feature type="transmembrane region" description="Helical" evidence="1">
    <location>
        <begin position="36"/>
        <end position="59"/>
    </location>
</feature>
<keyword evidence="1" id="KW-1133">Transmembrane helix</keyword>
<dbReference type="EMBL" id="KP774835">
    <property type="protein sequence ID" value="AJT60775.1"/>
    <property type="molecule type" value="Genomic_DNA"/>
</dbReference>
<keyword evidence="3" id="KW-1185">Reference proteome</keyword>
<keyword evidence="1" id="KW-0812">Transmembrane</keyword>
<keyword evidence="1" id="KW-0472">Membrane</keyword>
<dbReference type="Proteomes" id="UP000202282">
    <property type="component" value="Segment"/>
</dbReference>
<evidence type="ECO:0000313" key="3">
    <source>
        <dbReference type="Proteomes" id="UP000202282"/>
    </source>
</evidence>
<name>A0A0R6AS95_9CAUD</name>
<reference evidence="2 3" key="1">
    <citation type="journal article" date="2015" name="Genome Announc.">
        <title>Complete Genome Sequence of Citrobacter Phage CVT22 Isolated from the Gut of the Formosan Subterranean Termite, Coptotermes formosanus Shiraki.</title>
        <authorList>
            <person name="Tikhe C.V."/>
            <person name="Martin T.M."/>
            <person name="Gissendanner C.R."/>
            <person name="Husseneder C."/>
        </authorList>
    </citation>
    <scope>NUCLEOTIDE SEQUENCE [LARGE SCALE GENOMIC DNA]</scope>
</reference>
<dbReference type="RefSeq" id="YP_009168454.1">
    <property type="nucleotide sequence ID" value="NC_027988.2"/>
</dbReference>
<sequence>MIALYVIAYIIVGLILTKGLFHFCQYDYNPNDYDDVFGAMFLVLVWPLALPLIGTLWLFSALFRRIL</sequence>
<proteinExistence type="predicted"/>
<dbReference type="KEGG" id="vg:26040398"/>
<dbReference type="GeneID" id="26040398"/>
<protein>
    <submittedName>
        <fullName evidence="2">Uncharacterized protein</fullName>
    </submittedName>
</protein>
<evidence type="ECO:0000256" key="1">
    <source>
        <dbReference type="SAM" id="Phobius"/>
    </source>
</evidence>
<organism evidence="2 3">
    <name type="scientific">Citrobacter phage CVT22</name>
    <dbReference type="NCBI Taxonomy" id="1622234"/>
    <lineage>
        <taxon>Viruses</taxon>
        <taxon>Duplodnaviria</taxon>
        <taxon>Heunggongvirae</taxon>
        <taxon>Uroviricota</taxon>
        <taxon>Caudoviricetes</taxon>
        <taxon>Zobellviridae</taxon>
        <taxon>Citrovirus</taxon>
        <taxon>Citrovirus coptotermitis</taxon>
    </lineage>
</organism>